<comment type="caution">
    <text evidence="2">The sequence shown here is derived from an EMBL/GenBank/DDBJ whole genome shotgun (WGS) entry which is preliminary data.</text>
</comment>
<dbReference type="EMBL" id="AYZI01000005">
    <property type="protein sequence ID" value="KRM91382.1"/>
    <property type="molecule type" value="Genomic_DNA"/>
</dbReference>
<dbReference type="Pfam" id="PF05175">
    <property type="entry name" value="MTS"/>
    <property type="match status" value="1"/>
</dbReference>
<organism evidence="2 3">
    <name type="scientific">Fructilactobacillus florum DSM 22689 = JCM 16035</name>
    <dbReference type="NCBI Taxonomy" id="1423745"/>
    <lineage>
        <taxon>Bacteria</taxon>
        <taxon>Bacillati</taxon>
        <taxon>Bacillota</taxon>
        <taxon>Bacilli</taxon>
        <taxon>Lactobacillales</taxon>
        <taxon>Lactobacillaceae</taxon>
        <taxon>Fructilactobacillus</taxon>
    </lineage>
</organism>
<sequence length="249" mass="27631">MDHIQLFPGERIDQLYSQKIKIIQSSAVFSFSLDAVLLADFAQVRTSSKAQIVDLCAGNGAVGLFVSQKTHAKITEIEIQPELCDMARRSVTLNRLEEQITVCQADLSDSLQFFTKESVDNVLVNPPYFPVAATSLKNPNQHLALARHEIATNLATVVAMSSKLLKTGGTLFLVHRPERLTEILATLVHERLVPKQMQLIYPRMGQAANLVLISAKKDGRPGGLKIKSPIVTYEGDKYSPYLQRLLYAK</sequence>
<reference evidence="2 3" key="1">
    <citation type="journal article" date="2015" name="Genome Announc.">
        <title>Expanding the biotechnology potential of lactobacilli through comparative genomics of 213 strains and associated genera.</title>
        <authorList>
            <person name="Sun Z."/>
            <person name="Harris H.M."/>
            <person name="McCann A."/>
            <person name="Guo C."/>
            <person name="Argimon S."/>
            <person name="Zhang W."/>
            <person name="Yang X."/>
            <person name="Jeffery I.B."/>
            <person name="Cooney J.C."/>
            <person name="Kagawa T.F."/>
            <person name="Liu W."/>
            <person name="Song Y."/>
            <person name="Salvetti E."/>
            <person name="Wrobel A."/>
            <person name="Rasinkangas P."/>
            <person name="Parkhill J."/>
            <person name="Rea M.C."/>
            <person name="O'Sullivan O."/>
            <person name="Ritari J."/>
            <person name="Douillard F.P."/>
            <person name="Paul Ross R."/>
            <person name="Yang R."/>
            <person name="Briner A.E."/>
            <person name="Felis G.E."/>
            <person name="de Vos W.M."/>
            <person name="Barrangou R."/>
            <person name="Klaenhammer T.R."/>
            <person name="Caufield P.W."/>
            <person name="Cui Y."/>
            <person name="Zhang H."/>
            <person name="O'Toole P.W."/>
        </authorList>
    </citation>
    <scope>NUCLEOTIDE SEQUENCE [LARGE SCALE GENOMIC DNA]</scope>
    <source>
        <strain evidence="2 3">DSM 22689</strain>
    </source>
</reference>
<dbReference type="PATRIC" id="fig|1423745.4.peg.954"/>
<dbReference type="STRING" id="1423745.GCA_001311215_01563"/>
<dbReference type="AlphaFoldDB" id="A0A0R2CTJ0"/>
<dbReference type="InterPro" id="IPR002052">
    <property type="entry name" value="DNA_methylase_N6_adenine_CS"/>
</dbReference>
<dbReference type="GO" id="GO:0008757">
    <property type="term" value="F:S-adenosylmethionine-dependent methyltransferase activity"/>
    <property type="evidence" value="ECO:0007669"/>
    <property type="project" value="UniProtKB-ARBA"/>
</dbReference>
<accession>A0A0R2CTJ0</accession>
<dbReference type="PANTHER" id="PTHR47739">
    <property type="entry name" value="TRNA1(VAL) (ADENINE(37)-N6)-METHYLTRANSFERASE"/>
    <property type="match status" value="1"/>
</dbReference>
<evidence type="ECO:0000313" key="3">
    <source>
        <dbReference type="Proteomes" id="UP000051586"/>
    </source>
</evidence>
<protein>
    <recommendedName>
        <fullName evidence="1">Methyltransferase small domain-containing protein</fullName>
    </recommendedName>
</protein>
<dbReference type="CDD" id="cd02440">
    <property type="entry name" value="AdoMet_MTases"/>
    <property type="match status" value="1"/>
</dbReference>
<dbReference type="Gene3D" id="3.40.50.150">
    <property type="entry name" value="Vaccinia Virus protein VP39"/>
    <property type="match status" value="1"/>
</dbReference>
<name>A0A0R2CTJ0_9LACO</name>
<dbReference type="GO" id="GO:0003676">
    <property type="term" value="F:nucleic acid binding"/>
    <property type="evidence" value="ECO:0007669"/>
    <property type="project" value="InterPro"/>
</dbReference>
<dbReference type="InterPro" id="IPR050210">
    <property type="entry name" value="tRNA_Adenine-N(6)_MTase"/>
</dbReference>
<evidence type="ECO:0000259" key="1">
    <source>
        <dbReference type="Pfam" id="PF05175"/>
    </source>
</evidence>
<dbReference type="RefSeq" id="WP_009167255.1">
    <property type="nucleotide sequence ID" value="NZ_AYZI01000005.1"/>
</dbReference>
<dbReference type="PANTHER" id="PTHR47739:SF1">
    <property type="entry name" value="TRNA1(VAL) (ADENINE(37)-N6)-METHYLTRANSFERASE"/>
    <property type="match status" value="1"/>
</dbReference>
<dbReference type="InterPro" id="IPR007848">
    <property type="entry name" value="Small_mtfrase_dom"/>
</dbReference>
<evidence type="ECO:0000313" key="2">
    <source>
        <dbReference type="EMBL" id="KRM91382.1"/>
    </source>
</evidence>
<dbReference type="GO" id="GO:0008170">
    <property type="term" value="F:N-methyltransferase activity"/>
    <property type="evidence" value="ECO:0007669"/>
    <property type="project" value="UniProtKB-ARBA"/>
</dbReference>
<proteinExistence type="predicted"/>
<dbReference type="PROSITE" id="PS00092">
    <property type="entry name" value="N6_MTASE"/>
    <property type="match status" value="1"/>
</dbReference>
<gene>
    <name evidence="2" type="ORF">FC87_GL000893</name>
</gene>
<dbReference type="InterPro" id="IPR029063">
    <property type="entry name" value="SAM-dependent_MTases_sf"/>
</dbReference>
<dbReference type="GO" id="GO:0032259">
    <property type="term" value="P:methylation"/>
    <property type="evidence" value="ECO:0007669"/>
    <property type="project" value="InterPro"/>
</dbReference>
<dbReference type="Proteomes" id="UP000051586">
    <property type="component" value="Unassembled WGS sequence"/>
</dbReference>
<dbReference type="SUPFAM" id="SSF53335">
    <property type="entry name" value="S-adenosyl-L-methionine-dependent methyltransferases"/>
    <property type="match status" value="1"/>
</dbReference>
<feature type="domain" description="Methyltransferase small" evidence="1">
    <location>
        <begin position="21"/>
        <end position="176"/>
    </location>
</feature>